<dbReference type="RefSeq" id="WP_165331732.1">
    <property type="nucleotide sequence ID" value="NZ_JAAKZW010000030.1"/>
</dbReference>
<keyword evidence="3" id="KW-1003">Cell membrane</keyword>
<feature type="transmembrane region" description="Helical" evidence="7">
    <location>
        <begin position="361"/>
        <end position="377"/>
    </location>
</feature>
<organism evidence="8 9">
    <name type="scientific">Streptomyces mesophilus</name>
    <dbReference type="NCBI Taxonomy" id="1775132"/>
    <lineage>
        <taxon>Bacteria</taxon>
        <taxon>Bacillati</taxon>
        <taxon>Actinomycetota</taxon>
        <taxon>Actinomycetes</taxon>
        <taxon>Kitasatosporales</taxon>
        <taxon>Streptomycetaceae</taxon>
        <taxon>Streptomyces</taxon>
    </lineage>
</organism>
<keyword evidence="5 7" id="KW-1133">Transmembrane helix</keyword>
<proteinExistence type="inferred from homology"/>
<feature type="transmembrane region" description="Helical" evidence="7">
    <location>
        <begin position="383"/>
        <end position="402"/>
    </location>
</feature>
<accession>A0A6G4XGC4</accession>
<keyword evidence="6 7" id="KW-0472">Membrane</keyword>
<dbReference type="Proteomes" id="UP000481109">
    <property type="component" value="Unassembled WGS sequence"/>
</dbReference>
<feature type="transmembrane region" description="Helical" evidence="7">
    <location>
        <begin position="442"/>
        <end position="461"/>
    </location>
</feature>
<name>A0A6G4XGC4_9ACTN</name>
<feature type="transmembrane region" description="Helical" evidence="7">
    <location>
        <begin position="326"/>
        <end position="349"/>
    </location>
</feature>
<protein>
    <submittedName>
        <fullName evidence="8">Oligosaccharide flippase family protein</fullName>
    </submittedName>
</protein>
<gene>
    <name evidence="8" type="ORF">G6045_11215</name>
</gene>
<keyword evidence="4 7" id="KW-0812">Transmembrane</keyword>
<evidence type="ECO:0000313" key="9">
    <source>
        <dbReference type="Proteomes" id="UP000481109"/>
    </source>
</evidence>
<dbReference type="EMBL" id="JAAKZW010000030">
    <property type="protein sequence ID" value="NGO76232.1"/>
    <property type="molecule type" value="Genomic_DNA"/>
</dbReference>
<feature type="transmembrane region" description="Helical" evidence="7">
    <location>
        <begin position="46"/>
        <end position="70"/>
    </location>
</feature>
<evidence type="ECO:0000256" key="1">
    <source>
        <dbReference type="ARBA" id="ARBA00004651"/>
    </source>
</evidence>
<evidence type="ECO:0000256" key="2">
    <source>
        <dbReference type="ARBA" id="ARBA00007430"/>
    </source>
</evidence>
<feature type="transmembrane region" description="Helical" evidence="7">
    <location>
        <begin position="286"/>
        <end position="306"/>
    </location>
</feature>
<dbReference type="Pfam" id="PF13440">
    <property type="entry name" value="Polysacc_synt_3"/>
    <property type="match status" value="1"/>
</dbReference>
<dbReference type="InterPro" id="IPR050833">
    <property type="entry name" value="Poly_Biosynth_Transport"/>
</dbReference>
<evidence type="ECO:0000256" key="3">
    <source>
        <dbReference type="ARBA" id="ARBA00022475"/>
    </source>
</evidence>
<keyword evidence="9" id="KW-1185">Reference proteome</keyword>
<dbReference type="PANTHER" id="PTHR30250">
    <property type="entry name" value="PST FAMILY PREDICTED COLANIC ACID TRANSPORTER"/>
    <property type="match status" value="1"/>
</dbReference>
<evidence type="ECO:0000313" key="8">
    <source>
        <dbReference type="EMBL" id="NGO76232.1"/>
    </source>
</evidence>
<feature type="transmembrane region" description="Helical" evidence="7">
    <location>
        <begin position="12"/>
        <end position="34"/>
    </location>
</feature>
<comment type="subcellular location">
    <subcellularLocation>
        <location evidence="1">Cell membrane</location>
        <topology evidence="1">Multi-pass membrane protein</topology>
    </subcellularLocation>
</comment>
<evidence type="ECO:0000256" key="4">
    <source>
        <dbReference type="ARBA" id="ARBA00022692"/>
    </source>
</evidence>
<comment type="caution">
    <text evidence="8">The sequence shown here is derived from an EMBL/GenBank/DDBJ whole genome shotgun (WGS) entry which is preliminary data.</text>
</comment>
<feature type="transmembrane region" description="Helical" evidence="7">
    <location>
        <begin position="414"/>
        <end position="436"/>
    </location>
</feature>
<dbReference type="GO" id="GO:0005886">
    <property type="term" value="C:plasma membrane"/>
    <property type="evidence" value="ECO:0007669"/>
    <property type="project" value="UniProtKB-SubCell"/>
</dbReference>
<dbReference type="PANTHER" id="PTHR30250:SF10">
    <property type="entry name" value="LIPOPOLYSACCHARIDE BIOSYNTHESIS PROTEIN WZXC"/>
    <property type="match status" value="1"/>
</dbReference>
<evidence type="ECO:0000256" key="5">
    <source>
        <dbReference type="ARBA" id="ARBA00022989"/>
    </source>
</evidence>
<feature type="transmembrane region" description="Helical" evidence="7">
    <location>
        <begin position="116"/>
        <end position="138"/>
    </location>
</feature>
<evidence type="ECO:0000256" key="6">
    <source>
        <dbReference type="ARBA" id="ARBA00023136"/>
    </source>
</evidence>
<reference evidence="8 9" key="1">
    <citation type="submission" date="2020-02" db="EMBL/GenBank/DDBJ databases">
        <title>Whole-genome analyses of novel actinobacteria.</title>
        <authorList>
            <person name="Sahin N."/>
            <person name="Tokatli A."/>
        </authorList>
    </citation>
    <scope>NUCLEOTIDE SEQUENCE [LARGE SCALE GENOMIC DNA]</scope>
    <source>
        <strain evidence="8 9">YC504</strain>
    </source>
</reference>
<comment type="similarity">
    <text evidence="2">Belongs to the polysaccharide synthase family.</text>
</comment>
<feature type="transmembrane region" description="Helical" evidence="7">
    <location>
        <begin position="82"/>
        <end position="104"/>
    </location>
</feature>
<dbReference type="AlphaFoldDB" id="A0A6G4XGC4"/>
<evidence type="ECO:0000256" key="7">
    <source>
        <dbReference type="SAM" id="Phobius"/>
    </source>
</evidence>
<sequence>MTSAPAAHRIGAVLGWNYGGALASVLLQLGYTAWTARTASHGAFGAYAIGLTLTQLLGLFAQAGLATCVLRSVRLTRAELRAAQRIALVTGLVCCVLAEVAAPLPARLFALPELTLALRVLGLQFLLLPLGTVLLAALRREGRPRQATVAELTGQVAGCVVSVALLSRDAGPAALAANPPVAALVTYAVARASAASLQLVQGDAVRALPLIRLSGFLTLFALTRSLAGNAPLWCAGRLLGPGAAGLYSRAQLLADVPLNVMVKGLNQAAVPALAERRGQGREIRTAAGTLVDSASVGLLAFGALAGAGPAALGLLLGPGWEGAADLVPALSLLAALQLLYAAGCSLDLARGARRAMGTHQAAVLVVTAAGLLLAWRWPSPVLVVGAAVAGLTAGHTLQLVAWRRAGLIELPTALRSHAVHATAGFCLALSGGWGAARFPGGAALPAALLAMVPVAAVLWLLRDQVPAYRAARRLGLIRAPRPRTEKEEPACVSP</sequence>